<gene>
    <name evidence="1" type="ORF">PDM29_09725</name>
</gene>
<dbReference type="EMBL" id="CP115541">
    <property type="protein sequence ID" value="WNH54530.1"/>
    <property type="molecule type" value="Genomic_DNA"/>
</dbReference>
<protein>
    <submittedName>
        <fullName evidence="1">Uncharacterized protein</fullName>
    </submittedName>
</protein>
<dbReference type="RefSeq" id="WP_311193621.1">
    <property type="nucleotide sequence ID" value="NZ_CP115541.1"/>
</dbReference>
<accession>A0ABY9YVQ8</accession>
<sequence>MNEATQEALFDRQLIIDGYLHDRSPLLQRLSVAGLFEVDSPVNALNLPVERVLAEKLGCAQFCAEPIPSYREGMLGQLQKIENSTQGQAAMQGDESSLRSAAESIENLQLTIKAALINGDLVLG</sequence>
<organism evidence="1 2">
    <name type="scientific">Stenotrophomonas oahuensis</name>
    <dbReference type="NCBI Taxonomy" id="3003271"/>
    <lineage>
        <taxon>Bacteria</taxon>
        <taxon>Pseudomonadati</taxon>
        <taxon>Pseudomonadota</taxon>
        <taxon>Gammaproteobacteria</taxon>
        <taxon>Lysobacterales</taxon>
        <taxon>Lysobacteraceae</taxon>
        <taxon>Stenotrophomonas</taxon>
    </lineage>
</organism>
<proteinExistence type="predicted"/>
<dbReference type="Proteomes" id="UP001302072">
    <property type="component" value="Chromosome"/>
</dbReference>
<evidence type="ECO:0000313" key="2">
    <source>
        <dbReference type="Proteomes" id="UP001302072"/>
    </source>
</evidence>
<reference evidence="1 2" key="1">
    <citation type="submission" date="2022-12" db="EMBL/GenBank/DDBJ databases">
        <title>Two new species, Stenotrophomonas aracearum and Stenotrophomonas oahuensis, isolated from Anthurium (Araceae family) in Hawaii.</title>
        <authorList>
            <person name="Chunag S.C."/>
            <person name="Dobhal S."/>
            <person name="Alvarez A."/>
            <person name="Arif M."/>
        </authorList>
    </citation>
    <scope>NUCLEOTIDE SEQUENCE [LARGE SCALE GENOMIC DNA]</scope>
    <source>
        <strain evidence="1 2">A5586</strain>
    </source>
</reference>
<name>A0ABY9YVQ8_9GAMM</name>
<keyword evidence="2" id="KW-1185">Reference proteome</keyword>
<evidence type="ECO:0000313" key="1">
    <source>
        <dbReference type="EMBL" id="WNH54530.1"/>
    </source>
</evidence>